<feature type="domain" description="Ricin B lectin" evidence="1">
    <location>
        <begin position="73"/>
        <end position="124"/>
    </location>
</feature>
<evidence type="ECO:0000313" key="2">
    <source>
        <dbReference type="EMBL" id="OAH09850.1"/>
    </source>
</evidence>
<dbReference type="InterPro" id="IPR035992">
    <property type="entry name" value="Ricin_B-like_lectins"/>
</dbReference>
<accession>A0A177HGX3</accession>
<keyword evidence="3" id="KW-1185">Reference proteome</keyword>
<name>A0A177HGX3_9ACTN</name>
<protein>
    <recommendedName>
        <fullName evidence="1">Ricin B lectin domain-containing protein</fullName>
    </recommendedName>
</protein>
<gene>
    <name evidence="2" type="ORF">STSP_68490</name>
</gene>
<proteinExistence type="predicted"/>
<dbReference type="InterPro" id="IPR000772">
    <property type="entry name" value="Ricin_B_lectin"/>
</dbReference>
<dbReference type="SUPFAM" id="SSF50370">
    <property type="entry name" value="Ricin B-like lectins"/>
    <property type="match status" value="1"/>
</dbReference>
<dbReference type="Gene3D" id="2.80.10.50">
    <property type="match status" value="1"/>
</dbReference>
<dbReference type="Proteomes" id="UP000077381">
    <property type="component" value="Unassembled WGS sequence"/>
</dbReference>
<dbReference type="Pfam" id="PF14200">
    <property type="entry name" value="RicinB_lectin_2"/>
    <property type="match status" value="1"/>
</dbReference>
<dbReference type="OrthoDB" id="7594877at2"/>
<dbReference type="RefSeq" id="WP_067284801.1">
    <property type="nucleotide sequence ID" value="NZ_LOHS01000174.1"/>
</dbReference>
<reference evidence="2 3" key="1">
    <citation type="submission" date="2015-12" db="EMBL/GenBank/DDBJ databases">
        <title>Genome sequence of Streptomyces sp. G25.</title>
        <authorList>
            <person name="Poehlein A."/>
            <person name="Roettig A."/>
            <person name="Hiessl S."/>
            <person name="Hauschild P."/>
            <person name="Schauer J."/>
            <person name="Madkour M.H."/>
            <person name="Al-Ansari A.M."/>
            <person name="Almakishah N.H."/>
            <person name="Steinbuechel A."/>
            <person name="Daniel R."/>
        </authorList>
    </citation>
    <scope>NUCLEOTIDE SEQUENCE [LARGE SCALE GENOMIC DNA]</scope>
    <source>
        <strain evidence="3">G25(2015)</strain>
    </source>
</reference>
<dbReference type="PATRIC" id="fig|1716141.3.peg.7245"/>
<organism evidence="2 3">
    <name type="scientific">Streptomyces jeddahensis</name>
    <dbReference type="NCBI Taxonomy" id="1716141"/>
    <lineage>
        <taxon>Bacteria</taxon>
        <taxon>Bacillati</taxon>
        <taxon>Actinomycetota</taxon>
        <taxon>Actinomycetes</taxon>
        <taxon>Kitasatosporales</taxon>
        <taxon>Streptomycetaceae</taxon>
        <taxon>Streptomyces</taxon>
    </lineage>
</organism>
<evidence type="ECO:0000313" key="3">
    <source>
        <dbReference type="Proteomes" id="UP000077381"/>
    </source>
</evidence>
<dbReference type="AlphaFoldDB" id="A0A177HGX3"/>
<dbReference type="STRING" id="1716141.STSP_68490"/>
<dbReference type="EMBL" id="LOHS01000174">
    <property type="protein sequence ID" value="OAH09850.1"/>
    <property type="molecule type" value="Genomic_DNA"/>
</dbReference>
<sequence length="135" mass="13631">MSVAPASAGLEQIVPRPFSTATALAVLAGGATAGTGPAVPVAHAAPATFPNPLGSSADGTGITPVPLPLRHDQQFAWVATDGCHRLRARHSGKCVNVVGASTADLALLGQRTCGTASGFQWSRVRHPASTPARHP</sequence>
<evidence type="ECO:0000259" key="1">
    <source>
        <dbReference type="Pfam" id="PF14200"/>
    </source>
</evidence>
<comment type="caution">
    <text evidence="2">The sequence shown here is derived from an EMBL/GenBank/DDBJ whole genome shotgun (WGS) entry which is preliminary data.</text>
</comment>